<dbReference type="UniPathway" id="UPA00219"/>
<feature type="region of interest" description="Disordered" evidence="8">
    <location>
        <begin position="22"/>
        <end position="45"/>
    </location>
</feature>
<evidence type="ECO:0000256" key="5">
    <source>
        <dbReference type="ARBA" id="ARBA00022984"/>
    </source>
</evidence>
<evidence type="ECO:0000256" key="7">
    <source>
        <dbReference type="PROSITE-ProRule" id="PRU01373"/>
    </source>
</evidence>
<dbReference type="GO" id="GO:0008360">
    <property type="term" value="P:regulation of cell shape"/>
    <property type="evidence" value="ECO:0007669"/>
    <property type="project" value="UniProtKB-UniRule"/>
</dbReference>
<feature type="compositionally biased region" description="Low complexity" evidence="8">
    <location>
        <begin position="299"/>
        <end position="319"/>
    </location>
</feature>
<gene>
    <name evidence="10" type="ORF">PYTT_1272</name>
</gene>
<dbReference type="EMBL" id="LT629973">
    <property type="protein sequence ID" value="SEH86046.1"/>
    <property type="molecule type" value="Genomic_DNA"/>
</dbReference>
<feature type="compositionally biased region" description="Pro residues" evidence="8">
    <location>
        <begin position="253"/>
        <end position="263"/>
    </location>
</feature>
<dbReference type="InterPro" id="IPR005490">
    <property type="entry name" value="LD_TPept_cat_dom"/>
</dbReference>
<keyword evidence="3" id="KW-0808">Transferase</keyword>
<dbReference type="PANTHER" id="PTHR30582">
    <property type="entry name" value="L,D-TRANSPEPTIDASE"/>
    <property type="match status" value="1"/>
</dbReference>
<evidence type="ECO:0000313" key="11">
    <source>
        <dbReference type="Proteomes" id="UP000176204"/>
    </source>
</evidence>
<dbReference type="InterPro" id="IPR038063">
    <property type="entry name" value="Transpep_catalytic_dom"/>
</dbReference>
<dbReference type="GO" id="GO:0016740">
    <property type="term" value="F:transferase activity"/>
    <property type="evidence" value="ECO:0007669"/>
    <property type="project" value="UniProtKB-KW"/>
</dbReference>
<keyword evidence="11" id="KW-1185">Reference proteome</keyword>
<dbReference type="PANTHER" id="PTHR30582:SF2">
    <property type="entry name" value="L,D-TRANSPEPTIDASE YCIB-RELATED"/>
    <property type="match status" value="1"/>
</dbReference>
<dbReference type="InterPro" id="IPR050979">
    <property type="entry name" value="LD-transpeptidase"/>
</dbReference>
<reference evidence="11" key="1">
    <citation type="submission" date="2016-09" db="EMBL/GenBank/DDBJ databases">
        <authorList>
            <person name="Koehorst J."/>
        </authorList>
    </citation>
    <scope>NUCLEOTIDE SEQUENCE [LARGE SCALE GENOMIC DNA]</scope>
</reference>
<dbReference type="Pfam" id="PF03734">
    <property type="entry name" value="YkuD"/>
    <property type="match status" value="1"/>
</dbReference>
<dbReference type="PROSITE" id="PS52029">
    <property type="entry name" value="LD_TPASE"/>
    <property type="match status" value="1"/>
</dbReference>
<evidence type="ECO:0000256" key="3">
    <source>
        <dbReference type="ARBA" id="ARBA00022679"/>
    </source>
</evidence>
<comment type="similarity">
    <text evidence="2">Belongs to the YkuD family.</text>
</comment>
<dbReference type="STRING" id="1679444.PYTT_1272"/>
<name>A0A1H6LKY7_9BACT</name>
<keyword evidence="5 7" id="KW-0573">Peptidoglycan synthesis</keyword>
<proteinExistence type="inferred from homology"/>
<keyword evidence="4 7" id="KW-0133">Cell shape</keyword>
<evidence type="ECO:0000256" key="8">
    <source>
        <dbReference type="SAM" id="MobiDB-lite"/>
    </source>
</evidence>
<dbReference type="AlphaFoldDB" id="A0A1H6LKY7"/>
<dbReference type="SUPFAM" id="SSF141523">
    <property type="entry name" value="L,D-transpeptidase catalytic domain-like"/>
    <property type="match status" value="1"/>
</dbReference>
<dbReference type="PROSITE" id="PS51257">
    <property type="entry name" value="PROKAR_LIPOPROTEIN"/>
    <property type="match status" value="1"/>
</dbReference>
<evidence type="ECO:0000256" key="2">
    <source>
        <dbReference type="ARBA" id="ARBA00005992"/>
    </source>
</evidence>
<organism evidence="10 11">
    <name type="scientific">Akkermansia glycaniphila</name>
    <dbReference type="NCBI Taxonomy" id="1679444"/>
    <lineage>
        <taxon>Bacteria</taxon>
        <taxon>Pseudomonadati</taxon>
        <taxon>Verrucomicrobiota</taxon>
        <taxon>Verrucomicrobiia</taxon>
        <taxon>Verrucomicrobiales</taxon>
        <taxon>Akkermansiaceae</taxon>
        <taxon>Akkermansia</taxon>
    </lineage>
</organism>
<evidence type="ECO:0000256" key="1">
    <source>
        <dbReference type="ARBA" id="ARBA00004752"/>
    </source>
</evidence>
<feature type="active site" description="Nucleophile" evidence="7">
    <location>
        <position position="197"/>
    </location>
</feature>
<dbReference type="GO" id="GO:0005576">
    <property type="term" value="C:extracellular region"/>
    <property type="evidence" value="ECO:0007669"/>
    <property type="project" value="TreeGrafter"/>
</dbReference>
<evidence type="ECO:0000313" key="10">
    <source>
        <dbReference type="EMBL" id="SEH86046.1"/>
    </source>
</evidence>
<dbReference type="Proteomes" id="UP000176204">
    <property type="component" value="Chromosome I"/>
</dbReference>
<feature type="compositionally biased region" description="Low complexity" evidence="8">
    <location>
        <begin position="264"/>
        <end position="290"/>
    </location>
</feature>
<dbReference type="Gene3D" id="2.40.440.10">
    <property type="entry name" value="L,D-transpeptidase catalytic domain-like"/>
    <property type="match status" value="1"/>
</dbReference>
<protein>
    <submittedName>
        <fullName evidence="10">L d-transpeptidase catalytic domain</fullName>
    </submittedName>
</protein>
<evidence type="ECO:0000256" key="4">
    <source>
        <dbReference type="ARBA" id="ARBA00022960"/>
    </source>
</evidence>
<dbReference type="CDD" id="cd16913">
    <property type="entry name" value="YkuD_like"/>
    <property type="match status" value="1"/>
</dbReference>
<dbReference type="GO" id="GO:0018104">
    <property type="term" value="P:peptidoglycan-protein cross-linking"/>
    <property type="evidence" value="ECO:0007669"/>
    <property type="project" value="TreeGrafter"/>
</dbReference>
<dbReference type="GO" id="GO:0071555">
    <property type="term" value="P:cell wall organization"/>
    <property type="evidence" value="ECO:0007669"/>
    <property type="project" value="UniProtKB-UniRule"/>
</dbReference>
<dbReference type="RefSeq" id="WP_067775551.1">
    <property type="nucleotide sequence ID" value="NZ_LIGX01000022.1"/>
</dbReference>
<accession>A0A1H6LKY7</accession>
<feature type="active site" description="Proton donor/acceptor" evidence="7">
    <location>
        <position position="184"/>
    </location>
</feature>
<comment type="pathway">
    <text evidence="1 7">Cell wall biogenesis; peptidoglycan biosynthesis.</text>
</comment>
<feature type="domain" description="L,D-TPase catalytic" evidence="9">
    <location>
        <begin position="84"/>
        <end position="221"/>
    </location>
</feature>
<dbReference type="KEGG" id="agl:PYTT_1272"/>
<feature type="region of interest" description="Disordered" evidence="8">
    <location>
        <begin position="228"/>
        <end position="319"/>
    </location>
</feature>
<keyword evidence="6 7" id="KW-0961">Cell wall biogenesis/degradation</keyword>
<dbReference type="GO" id="GO:0071972">
    <property type="term" value="F:peptidoglycan L,D-transpeptidase activity"/>
    <property type="evidence" value="ECO:0007669"/>
    <property type="project" value="TreeGrafter"/>
</dbReference>
<evidence type="ECO:0000256" key="6">
    <source>
        <dbReference type="ARBA" id="ARBA00023316"/>
    </source>
</evidence>
<evidence type="ECO:0000259" key="9">
    <source>
        <dbReference type="PROSITE" id="PS52029"/>
    </source>
</evidence>
<sequence length="319" mass="33298">MNKIFLSLLGCSLILGSCTSVKPEKKDDAGLPASPRSVNKSDPLYKNPYPANTYNHFVARKDYPKTYDVFYDNALLAQANGGNSKVVVSLKEQRARLYVNGKVGMDWPVCTGVRSRPTPAGSYKVLGKEVKHASNRYGRFVDASGKTTNGDADAFTETPPEGGAFVGSPMPYWQRLTNCGVGLHVGKVGRSPRSHGCIRMPKAPAEKLFRITSVGTPVIVTNGIEDSSGHASASDLKPVAAVNPPVPKKKPVAPKPEPKPAPAETPAAPAANPADATPAPAPSAVPAVPEKAPESISDPRPVVPAASPLAPAAGTPAAV</sequence>